<name>A0A7C8I4V8_9PLEO</name>
<accession>A0A7C8I4V8</accession>
<proteinExistence type="predicted"/>
<dbReference type="Pfam" id="PF20354">
    <property type="entry name" value="DUF6649"/>
    <property type="match status" value="1"/>
</dbReference>
<feature type="compositionally biased region" description="Basic and acidic residues" evidence="1">
    <location>
        <begin position="35"/>
        <end position="55"/>
    </location>
</feature>
<dbReference type="InterPro" id="IPR046591">
    <property type="entry name" value="DUF6649"/>
</dbReference>
<keyword evidence="3" id="KW-1185">Reference proteome</keyword>
<evidence type="ECO:0000313" key="3">
    <source>
        <dbReference type="Proteomes" id="UP000481861"/>
    </source>
</evidence>
<comment type="caution">
    <text evidence="2">The sequence shown here is derived from an EMBL/GenBank/DDBJ whole genome shotgun (WGS) entry which is preliminary data.</text>
</comment>
<organism evidence="2 3">
    <name type="scientific">Massariosphaeria phaeospora</name>
    <dbReference type="NCBI Taxonomy" id="100035"/>
    <lineage>
        <taxon>Eukaryota</taxon>
        <taxon>Fungi</taxon>
        <taxon>Dikarya</taxon>
        <taxon>Ascomycota</taxon>
        <taxon>Pezizomycotina</taxon>
        <taxon>Dothideomycetes</taxon>
        <taxon>Pleosporomycetidae</taxon>
        <taxon>Pleosporales</taxon>
        <taxon>Pleosporales incertae sedis</taxon>
        <taxon>Massariosphaeria</taxon>
    </lineage>
</organism>
<evidence type="ECO:0000313" key="2">
    <source>
        <dbReference type="EMBL" id="KAF2869426.1"/>
    </source>
</evidence>
<dbReference type="EMBL" id="JAADJZ010000016">
    <property type="protein sequence ID" value="KAF2869426.1"/>
    <property type="molecule type" value="Genomic_DNA"/>
</dbReference>
<sequence>MAEVVAPSRDPQPQRRQLQAQAGCPTQSAPHGRKRAADGTLEHEQRLSKRFDRLKLGMRRLHLHEPSPSPARKRDRNPPRAPPADDCMQVEDSPHRVYIHDLAAELSDISSDDENPIFLADIEKHIAKIPQHILAGPEPKPSRDNQLVLYNVPASLTVPAEQDSVRKAIVEARARVRQRQANPIAEIERVGVGKWMNGGFEESRRVDIPPMADDPDAMDID</sequence>
<reference evidence="2 3" key="1">
    <citation type="submission" date="2020-01" db="EMBL/GenBank/DDBJ databases">
        <authorList>
            <consortium name="DOE Joint Genome Institute"/>
            <person name="Haridas S."/>
            <person name="Albert R."/>
            <person name="Binder M."/>
            <person name="Bloem J."/>
            <person name="Labutti K."/>
            <person name="Salamov A."/>
            <person name="Andreopoulos B."/>
            <person name="Baker S.E."/>
            <person name="Barry K."/>
            <person name="Bills G."/>
            <person name="Bluhm B.H."/>
            <person name="Cannon C."/>
            <person name="Castanera R."/>
            <person name="Culley D.E."/>
            <person name="Daum C."/>
            <person name="Ezra D."/>
            <person name="Gonzalez J.B."/>
            <person name="Henrissat B."/>
            <person name="Kuo A."/>
            <person name="Liang C."/>
            <person name="Lipzen A."/>
            <person name="Lutzoni F."/>
            <person name="Magnuson J."/>
            <person name="Mondo S."/>
            <person name="Nolan M."/>
            <person name="Ohm R."/>
            <person name="Pangilinan J."/>
            <person name="Park H.-J.H."/>
            <person name="Ramirez L."/>
            <person name="Alfaro M."/>
            <person name="Sun H."/>
            <person name="Tritt A."/>
            <person name="Yoshinaga Y."/>
            <person name="Zwiers L.-H.L."/>
            <person name="Turgeon B.G."/>
            <person name="Goodwin S.B."/>
            <person name="Spatafora J.W."/>
            <person name="Crous P.W."/>
            <person name="Grigoriev I.V."/>
        </authorList>
    </citation>
    <scope>NUCLEOTIDE SEQUENCE [LARGE SCALE GENOMIC DNA]</scope>
    <source>
        <strain evidence="2 3">CBS 611.86</strain>
    </source>
</reference>
<evidence type="ECO:0000256" key="1">
    <source>
        <dbReference type="SAM" id="MobiDB-lite"/>
    </source>
</evidence>
<protein>
    <submittedName>
        <fullName evidence="2">Uncharacterized protein</fullName>
    </submittedName>
</protein>
<feature type="region of interest" description="Disordered" evidence="1">
    <location>
        <begin position="1"/>
        <end position="90"/>
    </location>
</feature>
<feature type="compositionally biased region" description="Low complexity" evidence="1">
    <location>
        <begin position="1"/>
        <end position="22"/>
    </location>
</feature>
<gene>
    <name evidence="2" type="ORF">BDV95DRAFT_498662</name>
</gene>
<dbReference type="OrthoDB" id="5345504at2759"/>
<dbReference type="AlphaFoldDB" id="A0A7C8I4V8"/>
<dbReference type="Proteomes" id="UP000481861">
    <property type="component" value="Unassembled WGS sequence"/>
</dbReference>